<comment type="caution">
    <text evidence="2">The sequence shown here is derived from an EMBL/GenBank/DDBJ whole genome shotgun (WGS) entry which is preliminary data.</text>
</comment>
<dbReference type="Proteomes" id="UP000253934">
    <property type="component" value="Unassembled WGS sequence"/>
</dbReference>
<accession>A0A369KTU6</accession>
<proteinExistence type="predicted"/>
<dbReference type="EMBL" id="QOVW01000025">
    <property type="protein sequence ID" value="RDB36800.1"/>
    <property type="molecule type" value="Genomic_DNA"/>
</dbReference>
<evidence type="ECO:0000313" key="3">
    <source>
        <dbReference type="Proteomes" id="UP000253934"/>
    </source>
</evidence>
<evidence type="ECO:0000313" key="2">
    <source>
        <dbReference type="EMBL" id="RDB36800.1"/>
    </source>
</evidence>
<feature type="chain" id="PRO_5016976516" evidence="1">
    <location>
        <begin position="22"/>
        <end position="169"/>
    </location>
</feature>
<name>A0A369KTU6_9BACT</name>
<organism evidence="2 3">
    <name type="scientific">Spirobacillus cienkowskii</name>
    <dbReference type="NCBI Taxonomy" id="495820"/>
    <lineage>
        <taxon>Bacteria</taxon>
        <taxon>Pseudomonadati</taxon>
        <taxon>Bdellovibrionota</taxon>
        <taxon>Oligoflexia</taxon>
        <taxon>Silvanigrellales</taxon>
        <taxon>Spirobacillus</taxon>
    </lineage>
</organism>
<protein>
    <submittedName>
        <fullName evidence="2">Uncharacterized protein</fullName>
    </submittedName>
</protein>
<keyword evidence="3" id="KW-1185">Reference proteome</keyword>
<evidence type="ECO:0000256" key="1">
    <source>
        <dbReference type="SAM" id="SignalP"/>
    </source>
</evidence>
<gene>
    <name evidence="2" type="ORF">DCC88_03240</name>
</gene>
<dbReference type="AlphaFoldDB" id="A0A369KTU6"/>
<reference evidence="2" key="1">
    <citation type="submission" date="2018-04" db="EMBL/GenBank/DDBJ databases">
        <title>Draft genome sequence of the Candidatus Spirobacillus cienkowskii, a pathogen of freshwater Daphnia species, reconstructed from hemolymph metagenomic reads.</title>
        <authorList>
            <person name="Bresciani L."/>
            <person name="Lemos L.N."/>
            <person name="Wale N."/>
            <person name="Lin J.Y."/>
            <person name="Fernandes G.R."/>
            <person name="Duffy M.A."/>
            <person name="Rodrigues J.M."/>
        </authorList>
    </citation>
    <scope>NUCLEOTIDE SEQUENCE [LARGE SCALE GENOMIC DNA]</scope>
    <source>
        <strain evidence="2">Binning01</strain>
    </source>
</reference>
<sequence>MKKIFLKSIFISSLFSFAAYAENQIQDYVFYVSHDSVNSKEIDGILVNVVANIQCDTYSKILSKKHFYIQEDDNNNYLDIPVKKGENCQLNITQFEFKKPNEDSSIKYTAKAGEKFSMPLNYDNPIKIHNQIEYTFESEPILGQVYKMNLKAITVDNVVDFPEIFISYP</sequence>
<feature type="signal peptide" evidence="1">
    <location>
        <begin position="1"/>
        <end position="21"/>
    </location>
</feature>
<keyword evidence="1" id="KW-0732">Signal</keyword>